<keyword evidence="3" id="KW-1185">Reference proteome</keyword>
<protein>
    <submittedName>
        <fullName evidence="2">Uncharacterized protein</fullName>
    </submittedName>
</protein>
<keyword evidence="1" id="KW-0472">Membrane</keyword>
<organism evidence="2 3">
    <name type="scientific">Microlunatus ginsengisoli</name>
    <dbReference type="NCBI Taxonomy" id="363863"/>
    <lineage>
        <taxon>Bacteria</taxon>
        <taxon>Bacillati</taxon>
        <taxon>Actinomycetota</taxon>
        <taxon>Actinomycetes</taxon>
        <taxon>Propionibacteriales</taxon>
        <taxon>Propionibacteriaceae</taxon>
        <taxon>Microlunatus</taxon>
    </lineage>
</organism>
<gene>
    <name evidence="2" type="ORF">GCM10022236_04820</name>
</gene>
<evidence type="ECO:0000313" key="2">
    <source>
        <dbReference type="EMBL" id="GAA3606032.1"/>
    </source>
</evidence>
<accession>A0ABP6ZF57</accession>
<evidence type="ECO:0000256" key="1">
    <source>
        <dbReference type="SAM" id="Phobius"/>
    </source>
</evidence>
<feature type="transmembrane region" description="Helical" evidence="1">
    <location>
        <begin position="30"/>
        <end position="49"/>
    </location>
</feature>
<comment type="caution">
    <text evidence="2">The sequence shown here is derived from an EMBL/GenBank/DDBJ whole genome shotgun (WGS) entry which is preliminary data.</text>
</comment>
<reference evidence="3" key="1">
    <citation type="journal article" date="2019" name="Int. J. Syst. Evol. Microbiol.">
        <title>The Global Catalogue of Microorganisms (GCM) 10K type strain sequencing project: providing services to taxonomists for standard genome sequencing and annotation.</title>
        <authorList>
            <consortium name="The Broad Institute Genomics Platform"/>
            <consortium name="The Broad Institute Genome Sequencing Center for Infectious Disease"/>
            <person name="Wu L."/>
            <person name="Ma J."/>
        </authorList>
    </citation>
    <scope>NUCLEOTIDE SEQUENCE [LARGE SCALE GENOMIC DNA]</scope>
    <source>
        <strain evidence="3">JCM 16929</strain>
    </source>
</reference>
<feature type="transmembrane region" description="Helical" evidence="1">
    <location>
        <begin position="5"/>
        <end position="24"/>
    </location>
</feature>
<evidence type="ECO:0000313" key="3">
    <source>
        <dbReference type="Proteomes" id="UP001501490"/>
    </source>
</evidence>
<dbReference type="EMBL" id="BAABAB010000005">
    <property type="protein sequence ID" value="GAA3606032.1"/>
    <property type="molecule type" value="Genomic_DNA"/>
</dbReference>
<name>A0ABP6ZF57_9ACTN</name>
<keyword evidence="1" id="KW-1133">Transmembrane helix</keyword>
<proteinExistence type="predicted"/>
<sequence>MVSLIFGVLITGIALLALWLTYVGGVDWQLLKIAAPLSLVVLGVAGLALSRNRD</sequence>
<dbReference type="Proteomes" id="UP001501490">
    <property type="component" value="Unassembled WGS sequence"/>
</dbReference>
<keyword evidence="1" id="KW-0812">Transmembrane</keyword>